<protein>
    <recommendedName>
        <fullName evidence="2">LTI65/LTI78 PGEED repeat domain-containing protein</fullName>
    </recommendedName>
</protein>
<evidence type="ECO:0000313" key="3">
    <source>
        <dbReference type="EMBL" id="KAK9055345.1"/>
    </source>
</evidence>
<dbReference type="InterPro" id="IPR057059">
    <property type="entry name" value="LTI65/LTI78_PGEED"/>
</dbReference>
<organism evidence="3 4">
    <name type="scientific">Deinandra increscens subsp. villosa</name>
    <dbReference type="NCBI Taxonomy" id="3103831"/>
    <lineage>
        <taxon>Eukaryota</taxon>
        <taxon>Viridiplantae</taxon>
        <taxon>Streptophyta</taxon>
        <taxon>Embryophyta</taxon>
        <taxon>Tracheophyta</taxon>
        <taxon>Spermatophyta</taxon>
        <taxon>Magnoliopsida</taxon>
        <taxon>eudicotyledons</taxon>
        <taxon>Gunneridae</taxon>
        <taxon>Pentapetalae</taxon>
        <taxon>asterids</taxon>
        <taxon>campanulids</taxon>
        <taxon>Asterales</taxon>
        <taxon>Asteraceae</taxon>
        <taxon>Asteroideae</taxon>
        <taxon>Heliantheae alliance</taxon>
        <taxon>Madieae</taxon>
        <taxon>Madiinae</taxon>
        <taxon>Deinandra</taxon>
    </lineage>
</organism>
<comment type="caution">
    <text evidence="3">The sequence shown here is derived from an EMBL/GenBank/DDBJ whole genome shotgun (WGS) entry which is preliminary data.</text>
</comment>
<dbReference type="Pfam" id="PF23399">
    <property type="entry name" value="LTI65_PGEED"/>
    <property type="match status" value="1"/>
</dbReference>
<evidence type="ECO:0000259" key="2">
    <source>
        <dbReference type="Pfam" id="PF23399"/>
    </source>
</evidence>
<feature type="region of interest" description="Disordered" evidence="1">
    <location>
        <begin position="136"/>
        <end position="177"/>
    </location>
</feature>
<feature type="region of interest" description="Disordered" evidence="1">
    <location>
        <begin position="266"/>
        <end position="308"/>
    </location>
</feature>
<dbReference type="AlphaFoldDB" id="A0AAP0CEY1"/>
<feature type="compositionally biased region" description="Low complexity" evidence="1">
    <location>
        <begin position="164"/>
        <end position="174"/>
    </location>
</feature>
<name>A0AAP0CEY1_9ASTR</name>
<proteinExistence type="predicted"/>
<sequence length="336" mass="36195">MSYISVNDSKQTPNRNKHALVSTLRKNLKNPNTSEGKDENASNTTESHFKIHAPLDTSVVAVADADTKNQIAATTNGPKVHEFPKKISRLSESDRSVEDGENMKGGSETLDKGVVSVKESMMHKFEHGEDARALSKVTTQAISTRRDKVRVARSSSLKNEESSDQVNSSNVDSNSKLDFKSKSLPTCTNLNTTIGSKTTPIKQSYSLGSNASKACLNLNQTFKSTFASYQDHFLGSSSSNNPILNYSSSTKTNLGSSQCLAHLNSPSKANSTTLGPVASGDYETQAPTKSPVSSAKNTRVPGHKATSVRRVPVSRAYQKRVPIHSETNAVNSVSCI</sequence>
<accession>A0AAP0CEY1</accession>
<evidence type="ECO:0000256" key="1">
    <source>
        <dbReference type="SAM" id="MobiDB-lite"/>
    </source>
</evidence>
<reference evidence="3 4" key="1">
    <citation type="submission" date="2024-04" db="EMBL/GenBank/DDBJ databases">
        <title>The reference genome of an endangered Asteraceae, Deinandra increscens subsp. villosa, native to the Central Coast of California.</title>
        <authorList>
            <person name="Guilliams M."/>
            <person name="Hasenstab-Lehman K."/>
            <person name="Meyer R."/>
            <person name="Mcevoy S."/>
        </authorList>
    </citation>
    <scope>NUCLEOTIDE SEQUENCE [LARGE SCALE GENOMIC DNA]</scope>
    <source>
        <tissue evidence="3">Leaf</tissue>
    </source>
</reference>
<dbReference type="EMBL" id="JBCNJP010000025">
    <property type="protein sequence ID" value="KAK9055345.1"/>
    <property type="molecule type" value="Genomic_DNA"/>
</dbReference>
<evidence type="ECO:0000313" key="4">
    <source>
        <dbReference type="Proteomes" id="UP001408789"/>
    </source>
</evidence>
<feature type="region of interest" description="Disordered" evidence="1">
    <location>
        <begin position="25"/>
        <end position="46"/>
    </location>
</feature>
<gene>
    <name evidence="3" type="ORF">SSX86_026428</name>
</gene>
<feature type="domain" description="LTI65/LTI78 PGEED repeat" evidence="2">
    <location>
        <begin position="111"/>
        <end position="142"/>
    </location>
</feature>
<feature type="compositionally biased region" description="Polar residues" evidence="1">
    <location>
        <begin position="285"/>
        <end position="297"/>
    </location>
</feature>
<keyword evidence="4" id="KW-1185">Reference proteome</keyword>
<dbReference type="Proteomes" id="UP001408789">
    <property type="component" value="Unassembled WGS sequence"/>
</dbReference>